<feature type="chain" id="PRO_5002123507" evidence="1">
    <location>
        <begin position="24"/>
        <end position="49"/>
    </location>
</feature>
<dbReference type="AlphaFoldDB" id="A0A0B6YAS4"/>
<reference evidence="2" key="1">
    <citation type="submission" date="2014-12" db="EMBL/GenBank/DDBJ databases">
        <title>Insight into the proteome of Arion vulgaris.</title>
        <authorList>
            <person name="Aradska J."/>
            <person name="Bulat T."/>
            <person name="Smidak R."/>
            <person name="Sarate P."/>
            <person name="Gangsoo J."/>
            <person name="Sialana F."/>
            <person name="Bilban M."/>
            <person name="Lubec G."/>
        </authorList>
    </citation>
    <scope>NUCLEOTIDE SEQUENCE</scope>
    <source>
        <tissue evidence="2">Skin</tissue>
    </source>
</reference>
<accession>A0A0B6YAS4</accession>
<organism evidence="2">
    <name type="scientific">Arion vulgaris</name>
    <dbReference type="NCBI Taxonomy" id="1028688"/>
    <lineage>
        <taxon>Eukaryota</taxon>
        <taxon>Metazoa</taxon>
        <taxon>Spiralia</taxon>
        <taxon>Lophotrochozoa</taxon>
        <taxon>Mollusca</taxon>
        <taxon>Gastropoda</taxon>
        <taxon>Heterobranchia</taxon>
        <taxon>Euthyneura</taxon>
        <taxon>Panpulmonata</taxon>
        <taxon>Eupulmonata</taxon>
        <taxon>Stylommatophora</taxon>
        <taxon>Helicina</taxon>
        <taxon>Arionoidea</taxon>
        <taxon>Arionidae</taxon>
        <taxon>Arion</taxon>
    </lineage>
</organism>
<evidence type="ECO:0000313" key="2">
    <source>
        <dbReference type="EMBL" id="CEK52570.1"/>
    </source>
</evidence>
<feature type="signal peptide" evidence="1">
    <location>
        <begin position="1"/>
        <end position="23"/>
    </location>
</feature>
<gene>
    <name evidence="2" type="primary">ORF17260</name>
</gene>
<sequence length="49" mass="5732">MLADCFVVSLIIVACYLTRVARCTESRPDEEREMIEDCISQLQAYLYNR</sequence>
<evidence type="ECO:0000256" key="1">
    <source>
        <dbReference type="SAM" id="SignalP"/>
    </source>
</evidence>
<dbReference type="EMBL" id="HACG01005705">
    <property type="protein sequence ID" value="CEK52570.1"/>
    <property type="molecule type" value="Transcribed_RNA"/>
</dbReference>
<keyword evidence="1" id="KW-0732">Signal</keyword>
<name>A0A0B6YAS4_9EUPU</name>
<protein>
    <submittedName>
        <fullName evidence="2">Uncharacterized protein</fullName>
    </submittedName>
</protein>
<proteinExistence type="predicted"/>